<dbReference type="Proteomes" id="UP000287033">
    <property type="component" value="Unassembled WGS sequence"/>
</dbReference>
<comment type="caution">
    <text evidence="1">The sequence shown here is derived from an EMBL/GenBank/DDBJ whole genome shotgun (WGS) entry which is preliminary data.</text>
</comment>
<dbReference type="AlphaFoldDB" id="A0A401S2Y6"/>
<reference evidence="1 2" key="1">
    <citation type="journal article" date="2018" name="Nat. Ecol. Evol.">
        <title>Shark genomes provide insights into elasmobranch evolution and the origin of vertebrates.</title>
        <authorList>
            <person name="Hara Y"/>
            <person name="Yamaguchi K"/>
            <person name="Onimaru K"/>
            <person name="Kadota M"/>
            <person name="Koyanagi M"/>
            <person name="Keeley SD"/>
            <person name="Tatsumi K"/>
            <person name="Tanaka K"/>
            <person name="Motone F"/>
            <person name="Kageyama Y"/>
            <person name="Nozu R"/>
            <person name="Adachi N"/>
            <person name="Nishimura O"/>
            <person name="Nakagawa R"/>
            <person name="Tanegashima C"/>
            <person name="Kiyatake I"/>
            <person name="Matsumoto R"/>
            <person name="Murakumo K"/>
            <person name="Nishida K"/>
            <person name="Terakita A"/>
            <person name="Kuratani S"/>
            <person name="Sato K"/>
            <person name="Hyodo S Kuraku.S."/>
        </authorList>
    </citation>
    <scope>NUCLEOTIDE SEQUENCE [LARGE SCALE GENOMIC DNA]</scope>
</reference>
<keyword evidence="2" id="KW-1185">Reference proteome</keyword>
<gene>
    <name evidence="1" type="ORF">chiPu_0003111</name>
</gene>
<sequence>MRGGIDLMWPIRRRDWWMWDNVTTGGGSWGNVPIRCRQDEPGANERAGRLVPRVGRGGSEGCASAMAAADR</sequence>
<name>A0A401S2Y6_CHIPU</name>
<dbReference type="EMBL" id="BEZZ01000064">
    <property type="protein sequence ID" value="GCC24709.1"/>
    <property type="molecule type" value="Genomic_DNA"/>
</dbReference>
<organism evidence="1 2">
    <name type="scientific">Chiloscyllium punctatum</name>
    <name type="common">Brownbanded bambooshark</name>
    <name type="synonym">Hemiscyllium punctatum</name>
    <dbReference type="NCBI Taxonomy" id="137246"/>
    <lineage>
        <taxon>Eukaryota</taxon>
        <taxon>Metazoa</taxon>
        <taxon>Chordata</taxon>
        <taxon>Craniata</taxon>
        <taxon>Vertebrata</taxon>
        <taxon>Chondrichthyes</taxon>
        <taxon>Elasmobranchii</taxon>
        <taxon>Galeomorphii</taxon>
        <taxon>Galeoidea</taxon>
        <taxon>Orectolobiformes</taxon>
        <taxon>Hemiscylliidae</taxon>
        <taxon>Chiloscyllium</taxon>
    </lineage>
</organism>
<accession>A0A401S2Y6</accession>
<protein>
    <submittedName>
        <fullName evidence="1">Uncharacterized protein</fullName>
    </submittedName>
</protein>
<evidence type="ECO:0000313" key="1">
    <source>
        <dbReference type="EMBL" id="GCC24709.1"/>
    </source>
</evidence>
<evidence type="ECO:0000313" key="2">
    <source>
        <dbReference type="Proteomes" id="UP000287033"/>
    </source>
</evidence>
<proteinExistence type="predicted"/>